<keyword evidence="1" id="KW-0479">Metal-binding</keyword>
<feature type="compositionally biased region" description="Low complexity" evidence="6">
    <location>
        <begin position="302"/>
        <end position="314"/>
    </location>
</feature>
<keyword evidence="4" id="KW-0862">Zinc</keyword>
<feature type="domain" description="C2H2-type" evidence="7">
    <location>
        <begin position="356"/>
        <end position="384"/>
    </location>
</feature>
<feature type="domain" description="C2H2-type" evidence="7">
    <location>
        <begin position="547"/>
        <end position="574"/>
    </location>
</feature>
<dbReference type="InterPro" id="IPR013087">
    <property type="entry name" value="Znf_C2H2_type"/>
</dbReference>
<evidence type="ECO:0000259" key="8">
    <source>
        <dbReference type="PROSITE" id="PS50858"/>
    </source>
</evidence>
<keyword evidence="2" id="KW-0677">Repeat</keyword>
<evidence type="ECO:0000256" key="6">
    <source>
        <dbReference type="SAM" id="MobiDB-lite"/>
    </source>
</evidence>
<feature type="compositionally biased region" description="Basic and acidic residues" evidence="6">
    <location>
        <begin position="342"/>
        <end position="351"/>
    </location>
</feature>
<evidence type="ECO:0000256" key="1">
    <source>
        <dbReference type="ARBA" id="ARBA00022723"/>
    </source>
</evidence>
<evidence type="ECO:0000313" key="10">
    <source>
        <dbReference type="Proteomes" id="UP001158576"/>
    </source>
</evidence>
<dbReference type="InterPro" id="IPR036236">
    <property type="entry name" value="Znf_C2H2_sf"/>
</dbReference>
<name>A0ABN7S0P4_OIKDI</name>
<feature type="compositionally biased region" description="Polar residues" evidence="6">
    <location>
        <begin position="231"/>
        <end position="250"/>
    </location>
</feature>
<feature type="domain" description="C2H2-type" evidence="7">
    <location>
        <begin position="384"/>
        <end position="412"/>
    </location>
</feature>
<sequence>MPSLQLRRMAPPPGTADNKAENKLDDCPSQTPSKDQQPKPQTSKYPEPIGDPRDDPFYTNVADFPSDSSSDEEDEQEDNDDDDHQPMTSTPPSPAYEEMVSTSIESELKMQSFSNTLILASGKLKIELSSSQSPEPPPGPRTKNGQRVCRYCGIFPEHVRNISAHERACGSKRIACQHCDKTFNSHKPLQKHMRHMHGAEITPEVSQQIAASKTPIIKEEPQDEWQEGELTPNSRSRTSSPLETPNSRTCKQCGDVFPNPAALRQHTKLVHVSLVGYGDSPSASTPETNANRSLRRRNDSMNSSCSPISPIKSPPNKRTRYPQNQSTPQSQNHKSSPKLANIKKEPGSEKRSQKKFQCEPCGDVFNSEAGRLLHIQKYHSPANYCCHICGKTRGTKFALKRHLMKCHDWTQEEIDERYPDGRKLRKLGIDHNATFHEMPSLMTRYDRTPKPLSHDIARLEELFVLKRRSSLDSDEQKENESIECQVCGKEFDDRREFTLHVTKKHRAKFRRTDGRKIQRRRTLPLSRTDVDAMENSSESSNDTIDGFPCRYCERVLTTKANRIVHERLHTGEKPFQCTICSKAFPCFTYLTSHLEMAHDMLKAGALFEFDYKQSQPMALALLEVDSSLKEMRFQLVPKVSKEEDFWRNYFYRVSLLKQNAEPLEDEPVAEAPVSDKNDLSTEDAELNLDEEFASEEVGTKTDEIPQWEKELQDELQEYEVVEGEEEANGEWEKDKSDEQLFNELEDMLGNDPESSPSESAKPPPSGS</sequence>
<protein>
    <submittedName>
        <fullName evidence="9">Oidioi.mRNA.OKI2018_I69.PAR.g11611.t1.cds</fullName>
    </submittedName>
</protein>
<dbReference type="PANTHER" id="PTHR24379">
    <property type="entry name" value="KRAB AND ZINC FINGER DOMAIN-CONTAINING"/>
    <property type="match status" value="1"/>
</dbReference>
<feature type="region of interest" description="Disordered" evidence="6">
    <location>
        <begin position="1"/>
        <end position="102"/>
    </location>
</feature>
<gene>
    <name evidence="9" type="ORF">OKIOD_LOCUS3169</name>
</gene>
<feature type="compositionally biased region" description="Basic and acidic residues" evidence="6">
    <location>
        <begin position="697"/>
        <end position="712"/>
    </location>
</feature>
<evidence type="ECO:0000256" key="5">
    <source>
        <dbReference type="PROSITE-ProRule" id="PRU00042"/>
    </source>
</evidence>
<evidence type="ECO:0000313" key="9">
    <source>
        <dbReference type="EMBL" id="CAG5087701.1"/>
    </source>
</evidence>
<feature type="domain" description="C2H2-type" evidence="7">
    <location>
        <begin position="575"/>
        <end position="603"/>
    </location>
</feature>
<feature type="compositionally biased region" description="Polar residues" evidence="6">
    <location>
        <begin position="281"/>
        <end position="292"/>
    </location>
</feature>
<feature type="compositionally biased region" description="Acidic residues" evidence="6">
    <location>
        <begin position="713"/>
        <end position="729"/>
    </location>
</feature>
<dbReference type="InterPro" id="IPR035925">
    <property type="entry name" value="BSD_dom_sf"/>
</dbReference>
<dbReference type="PANTHER" id="PTHR24379:SF121">
    <property type="entry name" value="C2H2-TYPE DOMAIN-CONTAINING PROTEIN"/>
    <property type="match status" value="1"/>
</dbReference>
<organism evidence="9 10">
    <name type="scientific">Oikopleura dioica</name>
    <name type="common">Tunicate</name>
    <dbReference type="NCBI Taxonomy" id="34765"/>
    <lineage>
        <taxon>Eukaryota</taxon>
        <taxon>Metazoa</taxon>
        <taxon>Chordata</taxon>
        <taxon>Tunicata</taxon>
        <taxon>Appendicularia</taxon>
        <taxon>Copelata</taxon>
        <taxon>Oikopleuridae</taxon>
        <taxon>Oikopleura</taxon>
    </lineage>
</organism>
<feature type="domain" description="BSD" evidence="8">
    <location>
        <begin position="605"/>
        <end position="657"/>
    </location>
</feature>
<dbReference type="PROSITE" id="PS00028">
    <property type="entry name" value="ZINC_FINGER_C2H2_1"/>
    <property type="match status" value="6"/>
</dbReference>
<dbReference type="Proteomes" id="UP001158576">
    <property type="component" value="Chromosome PAR"/>
</dbReference>
<feature type="compositionally biased region" description="Polar residues" evidence="6">
    <location>
        <begin position="28"/>
        <end position="44"/>
    </location>
</feature>
<dbReference type="PROSITE" id="PS50858">
    <property type="entry name" value="BSD"/>
    <property type="match status" value="1"/>
</dbReference>
<evidence type="ECO:0000256" key="2">
    <source>
        <dbReference type="ARBA" id="ARBA00022737"/>
    </source>
</evidence>
<dbReference type="SUPFAM" id="SSF57667">
    <property type="entry name" value="beta-beta-alpha zinc fingers"/>
    <property type="match status" value="2"/>
</dbReference>
<keyword evidence="3 5" id="KW-0863">Zinc-finger</keyword>
<dbReference type="SMART" id="SM00751">
    <property type="entry name" value="BSD"/>
    <property type="match status" value="1"/>
</dbReference>
<accession>A0ABN7S0P4</accession>
<dbReference type="EMBL" id="OU015568">
    <property type="protein sequence ID" value="CAG5087701.1"/>
    <property type="molecule type" value="Genomic_DNA"/>
</dbReference>
<feature type="region of interest" description="Disordered" evidence="6">
    <location>
        <begin position="276"/>
        <end position="354"/>
    </location>
</feature>
<proteinExistence type="predicted"/>
<dbReference type="SMART" id="SM00355">
    <property type="entry name" value="ZnF_C2H2"/>
    <property type="match status" value="7"/>
</dbReference>
<reference evidence="9 10" key="1">
    <citation type="submission" date="2021-04" db="EMBL/GenBank/DDBJ databases">
        <authorList>
            <person name="Bliznina A."/>
        </authorList>
    </citation>
    <scope>NUCLEOTIDE SEQUENCE [LARGE SCALE GENOMIC DNA]</scope>
</reference>
<evidence type="ECO:0000259" key="7">
    <source>
        <dbReference type="PROSITE" id="PS50157"/>
    </source>
</evidence>
<feature type="region of interest" description="Disordered" evidence="6">
    <location>
        <begin position="689"/>
        <end position="767"/>
    </location>
</feature>
<dbReference type="SUPFAM" id="SSF140383">
    <property type="entry name" value="BSD domain-like"/>
    <property type="match status" value="1"/>
</dbReference>
<keyword evidence="10" id="KW-1185">Reference proteome</keyword>
<evidence type="ECO:0000256" key="3">
    <source>
        <dbReference type="ARBA" id="ARBA00022771"/>
    </source>
</evidence>
<feature type="domain" description="C2H2-type" evidence="7">
    <location>
        <begin position="248"/>
        <end position="271"/>
    </location>
</feature>
<feature type="domain" description="C2H2-type" evidence="7">
    <location>
        <begin position="482"/>
        <end position="510"/>
    </location>
</feature>
<feature type="compositionally biased region" description="Acidic residues" evidence="6">
    <location>
        <begin position="69"/>
        <end position="83"/>
    </location>
</feature>
<evidence type="ECO:0000256" key="4">
    <source>
        <dbReference type="ARBA" id="ARBA00022833"/>
    </source>
</evidence>
<feature type="compositionally biased region" description="Polar residues" evidence="6">
    <location>
        <begin position="321"/>
        <end position="334"/>
    </location>
</feature>
<dbReference type="PROSITE" id="PS50157">
    <property type="entry name" value="ZINC_FINGER_C2H2_2"/>
    <property type="match status" value="7"/>
</dbReference>
<dbReference type="Gene3D" id="3.30.160.60">
    <property type="entry name" value="Classic Zinc Finger"/>
    <property type="match status" value="3"/>
</dbReference>
<dbReference type="Pfam" id="PF03909">
    <property type="entry name" value="BSD"/>
    <property type="match status" value="1"/>
</dbReference>
<dbReference type="InterPro" id="IPR005607">
    <property type="entry name" value="BSD_dom"/>
</dbReference>
<feature type="region of interest" description="Disordered" evidence="6">
    <location>
        <begin position="214"/>
        <end position="251"/>
    </location>
</feature>
<dbReference type="Gene3D" id="1.10.3970.10">
    <property type="entry name" value="BSD domain"/>
    <property type="match status" value="1"/>
</dbReference>
<feature type="domain" description="C2H2-type" evidence="7">
    <location>
        <begin position="174"/>
        <end position="202"/>
    </location>
</feature>